<keyword evidence="2" id="KW-1185">Reference proteome</keyword>
<accession>A0A0V1GEI1</accession>
<dbReference type="OrthoDB" id="10354521at2759"/>
<name>A0A0V1GEI1_9BILA</name>
<proteinExistence type="predicted"/>
<dbReference type="EMBL" id="JYDP01002639">
    <property type="protein sequence ID" value="KRY96669.1"/>
    <property type="molecule type" value="Genomic_DNA"/>
</dbReference>
<evidence type="ECO:0000313" key="1">
    <source>
        <dbReference type="EMBL" id="KRY96669.1"/>
    </source>
</evidence>
<reference evidence="1 2" key="1">
    <citation type="submission" date="2015-01" db="EMBL/GenBank/DDBJ databases">
        <title>Evolution of Trichinella species and genotypes.</title>
        <authorList>
            <person name="Korhonen P.K."/>
            <person name="Edoardo P."/>
            <person name="Giuseppe L.R."/>
            <person name="Gasser R.B."/>
        </authorList>
    </citation>
    <scope>NUCLEOTIDE SEQUENCE [LARGE SCALE GENOMIC DNA]</scope>
    <source>
        <strain evidence="1">ISS1029</strain>
    </source>
</reference>
<gene>
    <name evidence="1" type="ORF">T11_11733</name>
</gene>
<sequence>MSSGQCHRTVTDQLCSVQEADEGDQLLAAHQVDPEVQHLQKWFTGWNGQVESPPECS</sequence>
<dbReference type="AlphaFoldDB" id="A0A0V1GEI1"/>
<evidence type="ECO:0000313" key="2">
    <source>
        <dbReference type="Proteomes" id="UP000055024"/>
    </source>
</evidence>
<organism evidence="1 2">
    <name type="scientific">Trichinella zimbabwensis</name>
    <dbReference type="NCBI Taxonomy" id="268475"/>
    <lineage>
        <taxon>Eukaryota</taxon>
        <taxon>Metazoa</taxon>
        <taxon>Ecdysozoa</taxon>
        <taxon>Nematoda</taxon>
        <taxon>Enoplea</taxon>
        <taxon>Dorylaimia</taxon>
        <taxon>Trichinellida</taxon>
        <taxon>Trichinellidae</taxon>
        <taxon>Trichinella</taxon>
    </lineage>
</organism>
<dbReference type="Proteomes" id="UP000055024">
    <property type="component" value="Unassembled WGS sequence"/>
</dbReference>
<comment type="caution">
    <text evidence="1">The sequence shown here is derived from an EMBL/GenBank/DDBJ whole genome shotgun (WGS) entry which is preliminary data.</text>
</comment>
<protein>
    <submittedName>
        <fullName evidence="1">Uncharacterized protein</fullName>
    </submittedName>
</protein>